<dbReference type="Gene3D" id="3.40.50.12780">
    <property type="entry name" value="N-terminal domain of ligase-like"/>
    <property type="match status" value="1"/>
</dbReference>
<dbReference type="PROSITE" id="PS50075">
    <property type="entry name" value="CARRIER"/>
    <property type="match status" value="1"/>
</dbReference>
<keyword evidence="1" id="KW-0596">Phosphopantetheine</keyword>
<proteinExistence type="predicted"/>
<dbReference type="PANTHER" id="PTHR45527:SF1">
    <property type="entry name" value="FATTY ACID SYNTHASE"/>
    <property type="match status" value="1"/>
</dbReference>
<name>A0ABT9QVH1_9ACTN</name>
<dbReference type="PROSITE" id="PS00455">
    <property type="entry name" value="AMP_BINDING"/>
    <property type="match status" value="1"/>
</dbReference>
<dbReference type="Pfam" id="PF00550">
    <property type="entry name" value="PP-binding"/>
    <property type="match status" value="1"/>
</dbReference>
<dbReference type="NCBIfam" id="TIGR01733">
    <property type="entry name" value="AA-adenyl-dom"/>
    <property type="match status" value="1"/>
</dbReference>
<dbReference type="Pfam" id="PF00501">
    <property type="entry name" value="AMP-binding"/>
    <property type="match status" value="1"/>
</dbReference>
<reference evidence="4 5" key="1">
    <citation type="submission" date="2023-07" db="EMBL/GenBank/DDBJ databases">
        <title>Sequencing the genomes of 1000 actinobacteria strains.</title>
        <authorList>
            <person name="Klenk H.-P."/>
        </authorList>
    </citation>
    <scope>NUCLEOTIDE SEQUENCE [LARGE SCALE GENOMIC DNA]</scope>
    <source>
        <strain evidence="4 5">DSM 46740</strain>
    </source>
</reference>
<evidence type="ECO:0000313" key="5">
    <source>
        <dbReference type="Proteomes" id="UP001225356"/>
    </source>
</evidence>
<dbReference type="InterPro" id="IPR042099">
    <property type="entry name" value="ANL_N_sf"/>
</dbReference>
<dbReference type="InterPro" id="IPR006162">
    <property type="entry name" value="Ppantetheine_attach_site"/>
</dbReference>
<evidence type="ECO:0000256" key="1">
    <source>
        <dbReference type="ARBA" id="ARBA00022450"/>
    </source>
</evidence>
<dbReference type="InterPro" id="IPR010071">
    <property type="entry name" value="AA_adenyl_dom"/>
</dbReference>
<dbReference type="SMART" id="SM00823">
    <property type="entry name" value="PKS_PP"/>
    <property type="match status" value="1"/>
</dbReference>
<dbReference type="InterPro" id="IPR025110">
    <property type="entry name" value="AMP-bd_C"/>
</dbReference>
<comment type="caution">
    <text evidence="4">The sequence shown here is derived from an EMBL/GenBank/DDBJ whole genome shotgun (WGS) entry which is preliminary data.</text>
</comment>
<dbReference type="PANTHER" id="PTHR45527">
    <property type="entry name" value="NONRIBOSOMAL PEPTIDE SYNTHETASE"/>
    <property type="match status" value="1"/>
</dbReference>
<dbReference type="SUPFAM" id="SSF47336">
    <property type="entry name" value="ACP-like"/>
    <property type="match status" value="1"/>
</dbReference>
<feature type="domain" description="Carrier" evidence="3">
    <location>
        <begin position="514"/>
        <end position="589"/>
    </location>
</feature>
<dbReference type="Gene3D" id="3.40.50.1820">
    <property type="entry name" value="alpha/beta hydrolase"/>
    <property type="match status" value="1"/>
</dbReference>
<dbReference type="CDD" id="cd05930">
    <property type="entry name" value="A_NRPS"/>
    <property type="match status" value="1"/>
</dbReference>
<dbReference type="Gene3D" id="3.30.300.30">
    <property type="match status" value="1"/>
</dbReference>
<dbReference type="Proteomes" id="UP001225356">
    <property type="component" value="Unassembled WGS sequence"/>
</dbReference>
<keyword evidence="5" id="KW-1185">Reference proteome</keyword>
<dbReference type="RefSeq" id="WP_307568189.1">
    <property type="nucleotide sequence ID" value="NZ_JAUSQU010000001.1"/>
</dbReference>
<keyword evidence="2" id="KW-0597">Phosphoprotein</keyword>
<evidence type="ECO:0000313" key="4">
    <source>
        <dbReference type="EMBL" id="MDP9850024.1"/>
    </source>
</evidence>
<dbReference type="SUPFAM" id="SSF56801">
    <property type="entry name" value="Acetyl-CoA synthetase-like"/>
    <property type="match status" value="1"/>
</dbReference>
<protein>
    <submittedName>
        <fullName evidence="4">Amino acid adenylation domain-containing protein</fullName>
    </submittedName>
</protein>
<dbReference type="InterPro" id="IPR020845">
    <property type="entry name" value="AMP-binding_CS"/>
</dbReference>
<dbReference type="InterPro" id="IPR045851">
    <property type="entry name" value="AMP-bd_C_sf"/>
</dbReference>
<accession>A0ABT9QVH1</accession>
<sequence>MTYSLTPGAPGEYPAAHRVLEAVTRWALRTPTATAVHAPDGEFCFAELSRHVDAIAAALVNAGAGPQTPVGLCVGRSRWLVPSLLAIWRAGAIAVPVDDRHPADRLNFVLRDAGVRILLGDRLPPGATVPKSRTLIPAELVERRASAWATAPDPDDCAYIIYTSGTTGWPKGVEVTYRGLDTLLDALAFLELPPGGLGVNAVSPAFDGWLWCTLLYLSHGQGVALVDLEEGLDAALDAVRPRTVCLTPSLLASCSGDIPSAQVLVVAGEPCPPELVRRFAGKRRFLNVYGPTEMTIAATWADSRRGDDVSTIGRPLPGYRAHVLDDHRRPVPPGVPGELYLAGTALARGYRNRPGLTASRFVPDPFEGEGARMYRTGDVVVERPDGQLEYHGRLDDQVKVRGLRVELGEIERVALRVPGVRAAAAFVTETGDAVGLAVVPSSGGPAESGAGASDSAGNVRLAAEVRERCAAGLPEAMVPAAVDVVTALPTLSTGKVDRVALSRSFRPASPAGRPPEGERERVVCDVLSDLLTHPVEDVEADFFELGGHSLLAARAVSALRRRTGLRLTMAHLLSSPTAAGLAATLDELDEASLVGSS</sequence>
<evidence type="ECO:0000259" key="3">
    <source>
        <dbReference type="PROSITE" id="PS50075"/>
    </source>
</evidence>
<dbReference type="InterPro" id="IPR009081">
    <property type="entry name" value="PP-bd_ACP"/>
</dbReference>
<organism evidence="4 5">
    <name type="scientific">Streptosporangium lutulentum</name>
    <dbReference type="NCBI Taxonomy" id="1461250"/>
    <lineage>
        <taxon>Bacteria</taxon>
        <taxon>Bacillati</taxon>
        <taxon>Actinomycetota</taxon>
        <taxon>Actinomycetes</taxon>
        <taxon>Streptosporangiales</taxon>
        <taxon>Streptosporangiaceae</taxon>
        <taxon>Streptosporangium</taxon>
    </lineage>
</organism>
<gene>
    <name evidence="4" type="ORF">J2853_009235</name>
</gene>
<dbReference type="Pfam" id="PF13193">
    <property type="entry name" value="AMP-binding_C"/>
    <property type="match status" value="1"/>
</dbReference>
<evidence type="ECO:0000256" key="2">
    <source>
        <dbReference type="ARBA" id="ARBA00022553"/>
    </source>
</evidence>
<dbReference type="EMBL" id="JAUSQU010000001">
    <property type="protein sequence ID" value="MDP9850024.1"/>
    <property type="molecule type" value="Genomic_DNA"/>
</dbReference>
<dbReference type="InterPro" id="IPR029058">
    <property type="entry name" value="AB_hydrolase_fold"/>
</dbReference>
<dbReference type="InterPro" id="IPR000873">
    <property type="entry name" value="AMP-dep_synth/lig_dom"/>
</dbReference>
<dbReference type="InterPro" id="IPR036736">
    <property type="entry name" value="ACP-like_sf"/>
</dbReference>
<dbReference type="InterPro" id="IPR020806">
    <property type="entry name" value="PKS_PP-bd"/>
</dbReference>
<dbReference type="PROSITE" id="PS00012">
    <property type="entry name" value="PHOSPHOPANTETHEINE"/>
    <property type="match status" value="1"/>
</dbReference>